<dbReference type="GO" id="GO:0000156">
    <property type="term" value="F:phosphorelay response regulator activity"/>
    <property type="evidence" value="ECO:0007669"/>
    <property type="project" value="TreeGrafter"/>
</dbReference>
<evidence type="ECO:0000256" key="7">
    <source>
        <dbReference type="PROSITE-ProRule" id="PRU01091"/>
    </source>
</evidence>
<proteinExistence type="predicted"/>
<dbReference type="PROSITE" id="PS50110">
    <property type="entry name" value="RESPONSE_REGULATORY"/>
    <property type="match status" value="1"/>
</dbReference>
<dbReference type="PANTHER" id="PTHR48111:SF22">
    <property type="entry name" value="REGULATOR OF RPOS"/>
    <property type="match status" value="1"/>
</dbReference>
<keyword evidence="5" id="KW-0804">Transcription</keyword>
<dbReference type="SMART" id="SM00862">
    <property type="entry name" value="Trans_reg_C"/>
    <property type="match status" value="1"/>
</dbReference>
<keyword evidence="4 7" id="KW-0238">DNA-binding</keyword>
<evidence type="ECO:0000256" key="2">
    <source>
        <dbReference type="ARBA" id="ARBA00023012"/>
    </source>
</evidence>
<dbReference type="FunFam" id="1.10.10.10:FF:000005">
    <property type="entry name" value="Two-component system response regulator"/>
    <property type="match status" value="1"/>
</dbReference>
<dbReference type="InterPro" id="IPR001867">
    <property type="entry name" value="OmpR/PhoB-type_DNA-bd"/>
</dbReference>
<comment type="caution">
    <text evidence="10">The sequence shown here is derived from an EMBL/GenBank/DDBJ whole genome shotgun (WGS) entry which is preliminary data.</text>
</comment>
<dbReference type="InterPro" id="IPR001789">
    <property type="entry name" value="Sig_transdc_resp-reg_receiver"/>
</dbReference>
<dbReference type="InterPro" id="IPR036388">
    <property type="entry name" value="WH-like_DNA-bd_sf"/>
</dbReference>
<dbReference type="Pfam" id="PF00486">
    <property type="entry name" value="Trans_reg_C"/>
    <property type="match status" value="1"/>
</dbReference>
<feature type="modified residue" description="4-aspartylphosphate" evidence="6">
    <location>
        <position position="52"/>
    </location>
</feature>
<dbReference type="GO" id="GO:0000976">
    <property type="term" value="F:transcription cis-regulatory region binding"/>
    <property type="evidence" value="ECO:0007669"/>
    <property type="project" value="TreeGrafter"/>
</dbReference>
<evidence type="ECO:0000256" key="1">
    <source>
        <dbReference type="ARBA" id="ARBA00022553"/>
    </source>
</evidence>
<evidence type="ECO:0000313" key="11">
    <source>
        <dbReference type="Proteomes" id="UP000478636"/>
    </source>
</evidence>
<sequence>MATVLIIEDEMSLQFYLKNELTFEGYTVLQAFDGQQGLALLASETVDAVLLDWMLPKKSGIAVLRHVRQTNQTLPVILMTAKSELDDKVMGLDNGADDYLTKPFETEELLARLRVVLRRQVTPVQTVFEVADLTLNTTTHRVQRGDQLIALTQREFDLLAFLMQHEGQVMSRDAILDHVWGIDFAGQYNTVDVNIRHLRQKIARDGQPSLIETARGLGYVMRVGD</sequence>
<dbReference type="GO" id="GO:0005829">
    <property type="term" value="C:cytosol"/>
    <property type="evidence" value="ECO:0007669"/>
    <property type="project" value="TreeGrafter"/>
</dbReference>
<name>A0A6L7AF76_LEULA</name>
<dbReference type="Gene3D" id="6.10.250.690">
    <property type="match status" value="1"/>
</dbReference>
<organism evidence="10 11">
    <name type="scientific">Leuconostoc lactis</name>
    <dbReference type="NCBI Taxonomy" id="1246"/>
    <lineage>
        <taxon>Bacteria</taxon>
        <taxon>Bacillati</taxon>
        <taxon>Bacillota</taxon>
        <taxon>Bacilli</taxon>
        <taxon>Lactobacillales</taxon>
        <taxon>Lactobacillaceae</taxon>
        <taxon>Leuconostoc</taxon>
    </lineage>
</organism>
<dbReference type="SMART" id="SM00448">
    <property type="entry name" value="REC"/>
    <property type="match status" value="1"/>
</dbReference>
<dbReference type="Proteomes" id="UP000478636">
    <property type="component" value="Unassembled WGS sequence"/>
</dbReference>
<dbReference type="Gene3D" id="3.40.50.2300">
    <property type="match status" value="1"/>
</dbReference>
<reference evidence="10 11" key="1">
    <citation type="submission" date="2019-12" db="EMBL/GenBank/DDBJ databases">
        <title>Complete genome sequence of Leuconostoc lactis strain AVN1 provides insights into metabolic potential.</title>
        <authorList>
            <person name="Besrour N."/>
            <person name="Najjari A."/>
            <person name="Fhoula I."/>
            <person name="Jaballah S."/>
            <person name="Klibi N."/>
            <person name="Ouzari H.I."/>
        </authorList>
    </citation>
    <scope>NUCLEOTIDE SEQUENCE [LARGE SCALE GENOMIC DNA]</scope>
    <source>
        <strain evidence="10 11">AVN1</strain>
    </source>
</reference>
<feature type="DNA-binding region" description="OmpR/PhoB-type" evidence="7">
    <location>
        <begin position="125"/>
        <end position="223"/>
    </location>
</feature>
<keyword evidence="3" id="KW-0805">Transcription regulation</keyword>
<dbReference type="RefSeq" id="WP_029509363.1">
    <property type="nucleotide sequence ID" value="NZ_DAITWI010000001.1"/>
</dbReference>
<dbReference type="InterPro" id="IPR011006">
    <property type="entry name" value="CheY-like_superfamily"/>
</dbReference>
<evidence type="ECO:0000256" key="4">
    <source>
        <dbReference type="ARBA" id="ARBA00023125"/>
    </source>
</evidence>
<dbReference type="Gene3D" id="1.10.10.10">
    <property type="entry name" value="Winged helix-like DNA-binding domain superfamily/Winged helix DNA-binding domain"/>
    <property type="match status" value="1"/>
</dbReference>
<evidence type="ECO:0000256" key="6">
    <source>
        <dbReference type="PROSITE-ProRule" id="PRU00169"/>
    </source>
</evidence>
<dbReference type="InterPro" id="IPR039420">
    <property type="entry name" value="WalR-like"/>
</dbReference>
<gene>
    <name evidence="10" type="ORF">GQS40_05140</name>
</gene>
<evidence type="ECO:0000313" key="10">
    <source>
        <dbReference type="EMBL" id="MWN21061.1"/>
    </source>
</evidence>
<keyword evidence="2" id="KW-0902">Two-component regulatory system</keyword>
<dbReference type="GO" id="GO:0006355">
    <property type="term" value="P:regulation of DNA-templated transcription"/>
    <property type="evidence" value="ECO:0007669"/>
    <property type="project" value="InterPro"/>
</dbReference>
<dbReference type="CDD" id="cd00383">
    <property type="entry name" value="trans_reg_C"/>
    <property type="match status" value="1"/>
</dbReference>
<dbReference type="PROSITE" id="PS51755">
    <property type="entry name" value="OMPR_PHOB"/>
    <property type="match status" value="1"/>
</dbReference>
<evidence type="ECO:0000259" key="9">
    <source>
        <dbReference type="PROSITE" id="PS51755"/>
    </source>
</evidence>
<protein>
    <submittedName>
        <fullName evidence="10">Response regulator</fullName>
    </submittedName>
</protein>
<dbReference type="GO" id="GO:0032993">
    <property type="term" value="C:protein-DNA complex"/>
    <property type="evidence" value="ECO:0007669"/>
    <property type="project" value="TreeGrafter"/>
</dbReference>
<dbReference type="CDD" id="cd17574">
    <property type="entry name" value="REC_OmpR"/>
    <property type="match status" value="1"/>
</dbReference>
<dbReference type="Pfam" id="PF00072">
    <property type="entry name" value="Response_reg"/>
    <property type="match status" value="1"/>
</dbReference>
<evidence type="ECO:0000256" key="3">
    <source>
        <dbReference type="ARBA" id="ARBA00023015"/>
    </source>
</evidence>
<dbReference type="PANTHER" id="PTHR48111">
    <property type="entry name" value="REGULATOR OF RPOS"/>
    <property type="match status" value="1"/>
</dbReference>
<feature type="domain" description="OmpR/PhoB-type" evidence="9">
    <location>
        <begin position="125"/>
        <end position="223"/>
    </location>
</feature>
<accession>A0A6L7AF76</accession>
<dbReference type="EMBL" id="WSZI01000013">
    <property type="protein sequence ID" value="MWN21061.1"/>
    <property type="molecule type" value="Genomic_DNA"/>
</dbReference>
<feature type="domain" description="Response regulatory" evidence="8">
    <location>
        <begin position="3"/>
        <end position="117"/>
    </location>
</feature>
<dbReference type="SUPFAM" id="SSF52172">
    <property type="entry name" value="CheY-like"/>
    <property type="match status" value="1"/>
</dbReference>
<evidence type="ECO:0000259" key="8">
    <source>
        <dbReference type="PROSITE" id="PS50110"/>
    </source>
</evidence>
<keyword evidence="1 6" id="KW-0597">Phosphoprotein</keyword>
<dbReference type="AlphaFoldDB" id="A0A6L7AF76"/>
<evidence type="ECO:0000256" key="5">
    <source>
        <dbReference type="ARBA" id="ARBA00023163"/>
    </source>
</evidence>